<evidence type="ECO:0000313" key="1">
    <source>
        <dbReference type="EMBL" id="TFK68464.1"/>
    </source>
</evidence>
<dbReference type="Proteomes" id="UP000308600">
    <property type="component" value="Unassembled WGS sequence"/>
</dbReference>
<dbReference type="EMBL" id="ML208351">
    <property type="protein sequence ID" value="TFK68464.1"/>
    <property type="molecule type" value="Genomic_DNA"/>
</dbReference>
<proteinExistence type="predicted"/>
<feature type="non-terminal residue" evidence="1">
    <location>
        <position position="78"/>
    </location>
</feature>
<protein>
    <submittedName>
        <fullName evidence="1">Uncharacterized protein</fullName>
    </submittedName>
</protein>
<reference evidence="1 2" key="1">
    <citation type="journal article" date="2019" name="Nat. Ecol. Evol.">
        <title>Megaphylogeny resolves global patterns of mushroom evolution.</title>
        <authorList>
            <person name="Varga T."/>
            <person name="Krizsan K."/>
            <person name="Foldi C."/>
            <person name="Dima B."/>
            <person name="Sanchez-Garcia M."/>
            <person name="Sanchez-Ramirez S."/>
            <person name="Szollosi G.J."/>
            <person name="Szarkandi J.G."/>
            <person name="Papp V."/>
            <person name="Albert L."/>
            <person name="Andreopoulos W."/>
            <person name="Angelini C."/>
            <person name="Antonin V."/>
            <person name="Barry K.W."/>
            <person name="Bougher N.L."/>
            <person name="Buchanan P."/>
            <person name="Buyck B."/>
            <person name="Bense V."/>
            <person name="Catcheside P."/>
            <person name="Chovatia M."/>
            <person name="Cooper J."/>
            <person name="Damon W."/>
            <person name="Desjardin D."/>
            <person name="Finy P."/>
            <person name="Geml J."/>
            <person name="Haridas S."/>
            <person name="Hughes K."/>
            <person name="Justo A."/>
            <person name="Karasinski D."/>
            <person name="Kautmanova I."/>
            <person name="Kiss B."/>
            <person name="Kocsube S."/>
            <person name="Kotiranta H."/>
            <person name="LaButti K.M."/>
            <person name="Lechner B.E."/>
            <person name="Liimatainen K."/>
            <person name="Lipzen A."/>
            <person name="Lukacs Z."/>
            <person name="Mihaltcheva S."/>
            <person name="Morgado L.N."/>
            <person name="Niskanen T."/>
            <person name="Noordeloos M.E."/>
            <person name="Ohm R.A."/>
            <person name="Ortiz-Santana B."/>
            <person name="Ovrebo C."/>
            <person name="Racz N."/>
            <person name="Riley R."/>
            <person name="Savchenko A."/>
            <person name="Shiryaev A."/>
            <person name="Soop K."/>
            <person name="Spirin V."/>
            <person name="Szebenyi C."/>
            <person name="Tomsovsky M."/>
            <person name="Tulloss R.E."/>
            <person name="Uehling J."/>
            <person name="Grigoriev I.V."/>
            <person name="Vagvolgyi C."/>
            <person name="Papp T."/>
            <person name="Martin F.M."/>
            <person name="Miettinen O."/>
            <person name="Hibbett D.S."/>
            <person name="Nagy L.G."/>
        </authorList>
    </citation>
    <scope>NUCLEOTIDE SEQUENCE [LARGE SCALE GENOMIC DNA]</scope>
    <source>
        <strain evidence="1 2">NL-1719</strain>
    </source>
</reference>
<name>A0ACD3AT87_9AGAR</name>
<gene>
    <name evidence="1" type="ORF">BDN72DRAFT_841750</name>
</gene>
<accession>A0ACD3AT87</accession>
<keyword evidence="2" id="KW-1185">Reference proteome</keyword>
<evidence type="ECO:0000313" key="2">
    <source>
        <dbReference type="Proteomes" id="UP000308600"/>
    </source>
</evidence>
<sequence length="78" mass="8742">MDPALYIMADVRAYFQVAYQRFADSVPMAIDFELVQGLGRDILQILSIGLGINGPDAQENCREWAQEKPELAAKRAEL</sequence>
<organism evidence="1 2">
    <name type="scientific">Pluteus cervinus</name>
    <dbReference type="NCBI Taxonomy" id="181527"/>
    <lineage>
        <taxon>Eukaryota</taxon>
        <taxon>Fungi</taxon>
        <taxon>Dikarya</taxon>
        <taxon>Basidiomycota</taxon>
        <taxon>Agaricomycotina</taxon>
        <taxon>Agaricomycetes</taxon>
        <taxon>Agaricomycetidae</taxon>
        <taxon>Agaricales</taxon>
        <taxon>Pluteineae</taxon>
        <taxon>Pluteaceae</taxon>
        <taxon>Pluteus</taxon>
    </lineage>
</organism>